<feature type="transmembrane region" description="Helical" evidence="1">
    <location>
        <begin position="169"/>
        <end position="190"/>
    </location>
</feature>
<feature type="transmembrane region" description="Helical" evidence="1">
    <location>
        <begin position="39"/>
        <end position="60"/>
    </location>
</feature>
<dbReference type="Pfam" id="PF14329">
    <property type="entry name" value="DUF4386"/>
    <property type="match status" value="1"/>
</dbReference>
<keyword evidence="1" id="KW-1133">Transmembrane helix</keyword>
<dbReference type="PATRIC" id="fig|36807.3.peg.740"/>
<feature type="transmembrane region" description="Helical" evidence="1">
    <location>
        <begin position="12"/>
        <end position="33"/>
    </location>
</feature>
<dbReference type="STRING" id="36807.Mlaev_00718"/>
<dbReference type="AlphaFoldDB" id="A0A150HH98"/>
<feature type="transmembrane region" description="Helical" evidence="1">
    <location>
        <begin position="72"/>
        <end position="90"/>
    </location>
</feature>
<feature type="transmembrane region" description="Helical" evidence="1">
    <location>
        <begin position="110"/>
        <end position="131"/>
    </location>
</feature>
<comment type="caution">
    <text evidence="2">The sequence shown here is derived from an EMBL/GenBank/DDBJ whole genome shotgun (WGS) entry which is preliminary data.</text>
</comment>
<accession>A0A150HH98</accession>
<name>A0A150HH98_9MICO</name>
<proteinExistence type="predicted"/>
<sequence length="221" mass="22510">MSQLARRQARLAGVLYLVTHVTSVAAVIAYGGGLLRAGVALEFVLALGCLGTGVLLWVLLQSRGPARAASFALLRTLEAAVIVAGALPMLGPALVNATAEGESTAMHTAAFLLGQGLVISVNTVILGWLLWDARAVPRALAALGIAGGVIVLVSNGLQLAGAIPLNGVAAGVAAVPVFAFEIWFAVWLIAVGVRSEPGIRAAHEGGLPNSPHALKRPQVNT</sequence>
<evidence type="ECO:0000256" key="1">
    <source>
        <dbReference type="SAM" id="Phobius"/>
    </source>
</evidence>
<keyword evidence="3" id="KW-1185">Reference proteome</keyword>
<organism evidence="2 3">
    <name type="scientific">Microbacterium laevaniformans</name>
    <dbReference type="NCBI Taxonomy" id="36807"/>
    <lineage>
        <taxon>Bacteria</taxon>
        <taxon>Bacillati</taxon>
        <taxon>Actinomycetota</taxon>
        <taxon>Actinomycetes</taxon>
        <taxon>Micrococcales</taxon>
        <taxon>Microbacteriaceae</taxon>
        <taxon>Microbacterium</taxon>
    </lineage>
</organism>
<protein>
    <recommendedName>
        <fullName evidence="4">DUF4386 domain-containing protein</fullName>
    </recommendedName>
</protein>
<keyword evidence="1" id="KW-0812">Transmembrane</keyword>
<dbReference type="InterPro" id="IPR025495">
    <property type="entry name" value="DUF4386"/>
</dbReference>
<reference evidence="2 3" key="1">
    <citation type="submission" date="2016-01" db="EMBL/GenBank/DDBJ databases">
        <title>Draft genome sequences of Microbacterium laevaniformans LCDC 91-0039 and the type strain of Microbacterium hominis LCDC 84-209.</title>
        <authorList>
            <person name="Bernier A.-M."/>
            <person name="Bernard K."/>
        </authorList>
    </citation>
    <scope>NUCLEOTIDE SEQUENCE [LARGE SCALE GENOMIC DNA]</scope>
    <source>
        <strain evidence="2 3">LCDC 91-0039</strain>
    </source>
</reference>
<evidence type="ECO:0000313" key="2">
    <source>
        <dbReference type="EMBL" id="KXZ61294.1"/>
    </source>
</evidence>
<feature type="transmembrane region" description="Helical" evidence="1">
    <location>
        <begin position="140"/>
        <end position="163"/>
    </location>
</feature>
<dbReference type="RefSeq" id="WP_061681980.1">
    <property type="nucleotide sequence ID" value="NZ_BAABEE010000001.1"/>
</dbReference>
<keyword evidence="1" id="KW-0472">Membrane</keyword>
<evidence type="ECO:0008006" key="4">
    <source>
        <dbReference type="Google" id="ProtNLM"/>
    </source>
</evidence>
<gene>
    <name evidence="2" type="ORF">Mlaev_00718</name>
</gene>
<dbReference type="EMBL" id="LRAD01000020">
    <property type="protein sequence ID" value="KXZ61294.1"/>
    <property type="molecule type" value="Genomic_DNA"/>
</dbReference>
<evidence type="ECO:0000313" key="3">
    <source>
        <dbReference type="Proteomes" id="UP000075357"/>
    </source>
</evidence>
<dbReference type="Proteomes" id="UP000075357">
    <property type="component" value="Unassembled WGS sequence"/>
</dbReference>